<accession>A0AAW1K2U6</accession>
<protein>
    <submittedName>
        <fullName evidence="1">Uncharacterized protein</fullName>
    </submittedName>
</protein>
<gene>
    <name evidence="1" type="ORF">QE152_g25024</name>
</gene>
<keyword evidence="2" id="KW-1185">Reference proteome</keyword>
<proteinExistence type="predicted"/>
<evidence type="ECO:0000313" key="1">
    <source>
        <dbReference type="EMBL" id="KAK9712193.1"/>
    </source>
</evidence>
<sequence length="100" mass="11589">MRVGRQWCRRDLSWLPDYIHFSFSTFVIGHEFPAPGLERPVDQLTGHRPSFVRLGVVAIATNTQPVPFLQVATIGLQFVDQSLRHYQVKYPIHNSQQWSN</sequence>
<evidence type="ECO:0000313" key="2">
    <source>
        <dbReference type="Proteomes" id="UP001458880"/>
    </source>
</evidence>
<dbReference type="EMBL" id="JASPKY010000267">
    <property type="protein sequence ID" value="KAK9712193.1"/>
    <property type="molecule type" value="Genomic_DNA"/>
</dbReference>
<reference evidence="1 2" key="1">
    <citation type="journal article" date="2024" name="BMC Genomics">
        <title>De novo assembly and annotation of Popillia japonica's genome with initial clues to its potential as an invasive pest.</title>
        <authorList>
            <person name="Cucini C."/>
            <person name="Boschi S."/>
            <person name="Funari R."/>
            <person name="Cardaioli E."/>
            <person name="Iannotti N."/>
            <person name="Marturano G."/>
            <person name="Paoli F."/>
            <person name="Bruttini M."/>
            <person name="Carapelli A."/>
            <person name="Frati F."/>
            <person name="Nardi F."/>
        </authorList>
    </citation>
    <scope>NUCLEOTIDE SEQUENCE [LARGE SCALE GENOMIC DNA]</scope>
    <source>
        <strain evidence="1">DMR45628</strain>
    </source>
</reference>
<organism evidence="1 2">
    <name type="scientific">Popillia japonica</name>
    <name type="common">Japanese beetle</name>
    <dbReference type="NCBI Taxonomy" id="7064"/>
    <lineage>
        <taxon>Eukaryota</taxon>
        <taxon>Metazoa</taxon>
        <taxon>Ecdysozoa</taxon>
        <taxon>Arthropoda</taxon>
        <taxon>Hexapoda</taxon>
        <taxon>Insecta</taxon>
        <taxon>Pterygota</taxon>
        <taxon>Neoptera</taxon>
        <taxon>Endopterygota</taxon>
        <taxon>Coleoptera</taxon>
        <taxon>Polyphaga</taxon>
        <taxon>Scarabaeiformia</taxon>
        <taxon>Scarabaeidae</taxon>
        <taxon>Rutelinae</taxon>
        <taxon>Popillia</taxon>
    </lineage>
</organism>
<dbReference type="AlphaFoldDB" id="A0AAW1K2U6"/>
<comment type="caution">
    <text evidence="1">The sequence shown here is derived from an EMBL/GenBank/DDBJ whole genome shotgun (WGS) entry which is preliminary data.</text>
</comment>
<dbReference type="Proteomes" id="UP001458880">
    <property type="component" value="Unassembled WGS sequence"/>
</dbReference>
<name>A0AAW1K2U6_POPJA</name>